<dbReference type="InterPro" id="IPR020612">
    <property type="entry name" value="Methylthiotransferase_CS"/>
</dbReference>
<evidence type="ECO:0000256" key="14">
    <source>
        <dbReference type="ARBA" id="ARBA00061574"/>
    </source>
</evidence>
<keyword evidence="10" id="KW-0408">Iron</keyword>
<evidence type="ECO:0000256" key="12">
    <source>
        <dbReference type="ARBA" id="ARBA00031213"/>
    </source>
</evidence>
<keyword evidence="8" id="KW-0819">tRNA processing</keyword>
<dbReference type="InterPro" id="IPR006467">
    <property type="entry name" value="MiaB-like_bact"/>
</dbReference>
<keyword evidence="7" id="KW-0949">S-adenosyl-L-methionine</keyword>
<dbReference type="PANTHER" id="PTHR11918:SF45">
    <property type="entry name" value="THREONYLCARBAMOYLADENOSINE TRNA METHYLTHIOTRANSFERASE"/>
    <property type="match status" value="1"/>
</dbReference>
<dbReference type="InterPro" id="IPR023404">
    <property type="entry name" value="rSAM_horseshoe"/>
</dbReference>
<dbReference type="AlphaFoldDB" id="A0A1T4NEK7"/>
<protein>
    <recommendedName>
        <fullName evidence="15">Threonylcarbamoyladenosine tRNA methylthiotransferase MtaB</fullName>
        <ecNumber evidence="3">2.8.4.5</ecNumber>
    </recommendedName>
    <alternativeName>
        <fullName evidence="12">tRNA-t(6)A37 methylthiotransferase</fullName>
    </alternativeName>
</protein>
<dbReference type="OrthoDB" id="9805215at2"/>
<comment type="cofactor">
    <cofactor evidence="1">
        <name>[4Fe-4S] cluster</name>
        <dbReference type="ChEBI" id="CHEBI:49883"/>
    </cofactor>
</comment>
<dbReference type="GO" id="GO:0035598">
    <property type="term" value="F:tRNA (N(6)-L-threonylcarbamoyladenosine(37)-C(2))-methylthiotransferase activity"/>
    <property type="evidence" value="ECO:0007669"/>
    <property type="project" value="UniProtKB-EC"/>
</dbReference>
<accession>A0A1T4NEK7</accession>
<evidence type="ECO:0000256" key="6">
    <source>
        <dbReference type="ARBA" id="ARBA00022679"/>
    </source>
</evidence>
<dbReference type="InterPro" id="IPR002792">
    <property type="entry name" value="TRAM_dom"/>
</dbReference>
<feature type="domain" description="TRAM" evidence="16">
    <location>
        <begin position="366"/>
        <end position="431"/>
    </location>
</feature>
<dbReference type="InterPro" id="IPR006638">
    <property type="entry name" value="Elp3/MiaA/NifB-like_rSAM"/>
</dbReference>
<keyword evidence="11" id="KW-0411">Iron-sulfur</keyword>
<evidence type="ECO:0000256" key="2">
    <source>
        <dbReference type="ARBA" id="ARBA00002399"/>
    </source>
</evidence>
<dbReference type="NCBIfam" id="TIGR00089">
    <property type="entry name" value="MiaB/RimO family radical SAM methylthiotransferase"/>
    <property type="match status" value="1"/>
</dbReference>
<dbReference type="SFLD" id="SFLDG01082">
    <property type="entry name" value="B12-binding_domain_containing"/>
    <property type="match status" value="1"/>
</dbReference>
<evidence type="ECO:0000256" key="11">
    <source>
        <dbReference type="ARBA" id="ARBA00023014"/>
    </source>
</evidence>
<evidence type="ECO:0000256" key="9">
    <source>
        <dbReference type="ARBA" id="ARBA00022723"/>
    </source>
</evidence>
<dbReference type="SFLD" id="SFLDS00029">
    <property type="entry name" value="Radical_SAM"/>
    <property type="match status" value="1"/>
</dbReference>
<reference evidence="20" key="1">
    <citation type="submission" date="2017-02" db="EMBL/GenBank/DDBJ databases">
        <authorList>
            <person name="Varghese N."/>
            <person name="Submissions S."/>
        </authorList>
    </citation>
    <scope>NUCLEOTIDE SEQUENCE [LARGE SCALE GENOMIC DNA]</scope>
    <source>
        <strain evidence="20">DSM 16521</strain>
    </source>
</reference>
<dbReference type="FunFam" id="3.80.30.20:FF:000001">
    <property type="entry name" value="tRNA-2-methylthio-N(6)-dimethylallyladenosine synthase 2"/>
    <property type="match status" value="1"/>
</dbReference>
<dbReference type="Proteomes" id="UP000189933">
    <property type="component" value="Unassembled WGS sequence"/>
</dbReference>
<evidence type="ECO:0000256" key="4">
    <source>
        <dbReference type="ARBA" id="ARBA00022485"/>
    </source>
</evidence>
<dbReference type="EMBL" id="FUXM01000007">
    <property type="protein sequence ID" value="SJZ77699.1"/>
    <property type="molecule type" value="Genomic_DNA"/>
</dbReference>
<dbReference type="SMART" id="SM00729">
    <property type="entry name" value="Elp3"/>
    <property type="match status" value="1"/>
</dbReference>
<dbReference type="NCBIfam" id="TIGR01579">
    <property type="entry name" value="MiaB-like-C"/>
    <property type="match status" value="1"/>
</dbReference>
<organism evidence="19 20">
    <name type="scientific">Carboxydocella sporoproducens DSM 16521</name>
    <dbReference type="NCBI Taxonomy" id="1121270"/>
    <lineage>
        <taxon>Bacteria</taxon>
        <taxon>Bacillati</taxon>
        <taxon>Bacillota</taxon>
        <taxon>Clostridia</taxon>
        <taxon>Eubacteriales</taxon>
        <taxon>Clostridiales Family XVI. Incertae Sedis</taxon>
        <taxon>Carboxydocella</taxon>
    </lineage>
</organism>
<dbReference type="InterPro" id="IPR005839">
    <property type="entry name" value="Methylthiotransferase"/>
</dbReference>
<sequence length="431" mass="48149">MAERTVAFATLGCKTNQYESEAMASLFRQAGYQVVDFEQPADVYIINTCSVTHLSNRKSRQLIRRAARRGGLVVVTGCYAQTAPGEVLAIEGVDLVVGTRDRQQLVQLVEEARAGTEPLARVENIMEAAAFEEIAPVLEEGRARAFVKIQEGCNNFCSYCIIPYARGPQRSREPARVLAEIQALVERGYQEVVLTGICIGAYGREGGEGDLAWLVEKICRETGIRRLRLGSIEPTNLTPALLEIMADYPQVCPHLHIPLQSGCDVTLREMNRHYSTYEYARLLGVVREFLPQAAITTDVIVGFPGESGEHFAATKDFISQMGFARLHVFPYSPRQGTPAAERTDQVPAAVKEKRVKELNQLGRQLARNYGQRFLETIQAVLVEQEYKDGFWEGLTANYLRVLLPARPEERGQLISVRLIGWRGDYLVGERL</sequence>
<feature type="domain" description="Radical SAM core" evidence="18">
    <location>
        <begin position="139"/>
        <end position="368"/>
    </location>
</feature>
<keyword evidence="6 19" id="KW-0808">Transferase</keyword>
<feature type="domain" description="MTTase N-terminal" evidence="17">
    <location>
        <begin position="4"/>
        <end position="114"/>
    </location>
</feature>
<keyword evidence="20" id="KW-1185">Reference proteome</keyword>
<dbReference type="Gene3D" id="3.80.30.20">
    <property type="entry name" value="tm_1862 like domain"/>
    <property type="match status" value="1"/>
</dbReference>
<keyword evidence="4" id="KW-0004">4Fe-4S</keyword>
<evidence type="ECO:0000256" key="10">
    <source>
        <dbReference type="ARBA" id="ARBA00023004"/>
    </source>
</evidence>
<evidence type="ECO:0000313" key="19">
    <source>
        <dbReference type="EMBL" id="SJZ77699.1"/>
    </source>
</evidence>
<keyword evidence="5" id="KW-0963">Cytoplasm</keyword>
<dbReference type="RefSeq" id="WP_078664973.1">
    <property type="nucleotide sequence ID" value="NZ_FUXM01000007.1"/>
</dbReference>
<dbReference type="Gene3D" id="3.40.50.12160">
    <property type="entry name" value="Methylthiotransferase, N-terminal domain"/>
    <property type="match status" value="1"/>
</dbReference>
<dbReference type="PROSITE" id="PS01278">
    <property type="entry name" value="MTTASE_RADICAL"/>
    <property type="match status" value="1"/>
</dbReference>
<keyword evidence="9" id="KW-0479">Metal-binding</keyword>
<dbReference type="PROSITE" id="PS50926">
    <property type="entry name" value="TRAM"/>
    <property type="match status" value="1"/>
</dbReference>
<dbReference type="InterPro" id="IPR038135">
    <property type="entry name" value="Methylthiotransferase_N_sf"/>
</dbReference>
<dbReference type="SFLD" id="SFLDG01061">
    <property type="entry name" value="methylthiotransferase"/>
    <property type="match status" value="1"/>
</dbReference>
<gene>
    <name evidence="19" type="ORF">SAMN02745885_00873</name>
</gene>
<evidence type="ECO:0000259" key="17">
    <source>
        <dbReference type="PROSITE" id="PS51449"/>
    </source>
</evidence>
<dbReference type="InterPro" id="IPR013848">
    <property type="entry name" value="Methylthiotransferase_N"/>
</dbReference>
<evidence type="ECO:0000256" key="7">
    <source>
        <dbReference type="ARBA" id="ARBA00022691"/>
    </source>
</evidence>
<comment type="function">
    <text evidence="2">Catalyzes the methylthiolation of N6-threonylcarbamoyladenosine (t(6)A), leading to the formation of 2-methylthio-N6-threonylcarbamoyladenosine (ms(2)t(6)A) at position 37 in tRNAs that read codons beginning with adenine.</text>
</comment>
<dbReference type="Pfam" id="PF04055">
    <property type="entry name" value="Radical_SAM"/>
    <property type="match status" value="1"/>
</dbReference>
<evidence type="ECO:0000256" key="15">
    <source>
        <dbReference type="ARBA" id="ARBA00069898"/>
    </source>
</evidence>
<dbReference type="InterPro" id="IPR034557">
    <property type="entry name" value="ThrcA_tRNA_MEthiotransferase"/>
</dbReference>
<dbReference type="CDD" id="cd01335">
    <property type="entry name" value="Radical_SAM"/>
    <property type="match status" value="1"/>
</dbReference>
<name>A0A1T4NEK7_9FIRM</name>
<evidence type="ECO:0000256" key="5">
    <source>
        <dbReference type="ARBA" id="ARBA00022490"/>
    </source>
</evidence>
<dbReference type="InterPro" id="IPR058240">
    <property type="entry name" value="rSAM_sf"/>
</dbReference>
<dbReference type="FunFam" id="3.40.50.12160:FF:000004">
    <property type="entry name" value="Threonylcarbamoyladenosine tRNA methylthiotransferase MtaB"/>
    <property type="match status" value="1"/>
</dbReference>
<evidence type="ECO:0000256" key="8">
    <source>
        <dbReference type="ARBA" id="ARBA00022694"/>
    </source>
</evidence>
<comment type="similarity">
    <text evidence="14">Belongs to the methylthiotransferase family. MtaB subfamily.</text>
</comment>
<evidence type="ECO:0000256" key="1">
    <source>
        <dbReference type="ARBA" id="ARBA00001966"/>
    </source>
</evidence>
<dbReference type="PANTHER" id="PTHR11918">
    <property type="entry name" value="RADICAL SAM PROTEINS"/>
    <property type="match status" value="1"/>
</dbReference>
<evidence type="ECO:0000256" key="3">
    <source>
        <dbReference type="ARBA" id="ARBA00013273"/>
    </source>
</evidence>
<evidence type="ECO:0000313" key="20">
    <source>
        <dbReference type="Proteomes" id="UP000189933"/>
    </source>
</evidence>
<dbReference type="EC" id="2.8.4.5" evidence="3"/>
<dbReference type="Pfam" id="PF00919">
    <property type="entry name" value="UPF0004"/>
    <property type="match status" value="1"/>
</dbReference>
<dbReference type="GO" id="GO:0051539">
    <property type="term" value="F:4 iron, 4 sulfur cluster binding"/>
    <property type="evidence" value="ECO:0007669"/>
    <property type="project" value="UniProtKB-KW"/>
</dbReference>
<dbReference type="SUPFAM" id="SSF102114">
    <property type="entry name" value="Radical SAM enzymes"/>
    <property type="match status" value="1"/>
</dbReference>
<dbReference type="PROSITE" id="PS51449">
    <property type="entry name" value="MTTASE_N"/>
    <property type="match status" value="1"/>
</dbReference>
<dbReference type="InterPro" id="IPR007197">
    <property type="entry name" value="rSAM"/>
</dbReference>
<dbReference type="GO" id="GO:0046872">
    <property type="term" value="F:metal ion binding"/>
    <property type="evidence" value="ECO:0007669"/>
    <property type="project" value="UniProtKB-KW"/>
</dbReference>
<evidence type="ECO:0000259" key="18">
    <source>
        <dbReference type="PROSITE" id="PS51918"/>
    </source>
</evidence>
<comment type="catalytic activity">
    <reaction evidence="13">
        <text>N(6)-L-threonylcarbamoyladenosine(37) in tRNA + (sulfur carrier)-SH + AH2 + 2 S-adenosyl-L-methionine = 2-methylsulfanyl-N(6)-L-threonylcarbamoyladenosine(37) in tRNA + (sulfur carrier)-H + 5'-deoxyadenosine + L-methionine + A + S-adenosyl-L-homocysteine + 2 H(+)</text>
        <dbReference type="Rhea" id="RHEA:37075"/>
        <dbReference type="Rhea" id="RHEA-COMP:10163"/>
        <dbReference type="Rhea" id="RHEA-COMP:11092"/>
        <dbReference type="Rhea" id="RHEA-COMP:14737"/>
        <dbReference type="Rhea" id="RHEA-COMP:14739"/>
        <dbReference type="ChEBI" id="CHEBI:13193"/>
        <dbReference type="ChEBI" id="CHEBI:15378"/>
        <dbReference type="ChEBI" id="CHEBI:17319"/>
        <dbReference type="ChEBI" id="CHEBI:17499"/>
        <dbReference type="ChEBI" id="CHEBI:29917"/>
        <dbReference type="ChEBI" id="CHEBI:57844"/>
        <dbReference type="ChEBI" id="CHEBI:57856"/>
        <dbReference type="ChEBI" id="CHEBI:59789"/>
        <dbReference type="ChEBI" id="CHEBI:64428"/>
        <dbReference type="ChEBI" id="CHEBI:74418"/>
        <dbReference type="ChEBI" id="CHEBI:74420"/>
        <dbReference type="EC" id="2.8.4.5"/>
    </reaction>
</comment>
<evidence type="ECO:0000259" key="16">
    <source>
        <dbReference type="PROSITE" id="PS50926"/>
    </source>
</evidence>
<evidence type="ECO:0000256" key="13">
    <source>
        <dbReference type="ARBA" id="ARBA00051661"/>
    </source>
</evidence>
<dbReference type="PROSITE" id="PS51918">
    <property type="entry name" value="RADICAL_SAM"/>
    <property type="match status" value="1"/>
</dbReference>
<proteinExistence type="inferred from homology"/>
<dbReference type="SFLD" id="SFLDF00295">
    <property type="entry name" value="threonylcarbamoyladenosine_tRN"/>
    <property type="match status" value="1"/>
</dbReference>